<organism evidence="1 2">
    <name type="scientific">Leifsonia shinshuensis</name>
    <dbReference type="NCBI Taxonomy" id="150026"/>
    <lineage>
        <taxon>Bacteria</taxon>
        <taxon>Bacillati</taxon>
        <taxon>Actinomycetota</taxon>
        <taxon>Actinomycetes</taxon>
        <taxon>Micrococcales</taxon>
        <taxon>Microbacteriaceae</taxon>
        <taxon>Leifsonia</taxon>
    </lineage>
</organism>
<sequence length="109" mass="11352">MSERHPEISIYGASGPVDGVLVTHEVGECLLAHCAIHSPSQHPLASAPLRWRSDLLILERVCPHGIGHPDADGLDHVFVVDGEMAAAVLAVHTCDGCCGSAPPGGVFVD</sequence>
<proteinExistence type="predicted"/>
<dbReference type="Proteomes" id="UP000515511">
    <property type="component" value="Chromosome"/>
</dbReference>
<dbReference type="RefSeq" id="WP_185275343.1">
    <property type="nucleotide sequence ID" value="NZ_CP043641.1"/>
</dbReference>
<protein>
    <submittedName>
        <fullName evidence="1">Uncharacterized protein</fullName>
    </submittedName>
</protein>
<evidence type="ECO:0000313" key="2">
    <source>
        <dbReference type="Proteomes" id="UP000515511"/>
    </source>
</evidence>
<dbReference type="KEGG" id="lse:F1C12_12560"/>
<gene>
    <name evidence="1" type="ORF">F1C12_12560</name>
</gene>
<accession>A0A7G6YBL1</accession>
<dbReference type="EMBL" id="CP043641">
    <property type="protein sequence ID" value="QNE35876.1"/>
    <property type="molecule type" value="Genomic_DNA"/>
</dbReference>
<dbReference type="AlphaFoldDB" id="A0A7G6YBL1"/>
<evidence type="ECO:0000313" key="1">
    <source>
        <dbReference type="EMBL" id="QNE35876.1"/>
    </source>
</evidence>
<reference evidence="2" key="1">
    <citation type="submission" date="2019-09" db="EMBL/GenBank/DDBJ databases">
        <title>Antimicrobial potential of Antarctic Bacteria.</title>
        <authorList>
            <person name="Benaud N."/>
            <person name="Edwards R.J."/>
            <person name="Ferrari B.C."/>
        </authorList>
    </citation>
    <scope>NUCLEOTIDE SEQUENCE [LARGE SCALE GENOMIC DNA]</scope>
    <source>
        <strain evidence="2">INR9</strain>
    </source>
</reference>
<name>A0A7G6YBL1_9MICO</name>